<protein>
    <recommendedName>
        <fullName evidence="3">Aspartate/glutamate/uridylate kinase domain-containing protein</fullName>
    </recommendedName>
</protein>
<evidence type="ECO:0000256" key="2">
    <source>
        <dbReference type="ARBA" id="ARBA00023315"/>
    </source>
</evidence>
<sequence>MDNGFDHIKWFRDASPFINSHRQKTFLLYLGSQALQSKNLTNIIRDIALLNSLGIKLVIVHGWAGLLKQSTASIEDNAWSKFLDAIIVPEILDSCINLISGTQGRLLAQLSAGTPNSSMYRSDLVVTTGNFIRARPKGIINGIDHHHSGRVRKINRTALTQQLDNPAIVLISPIGYSLTGETFILDPRDLA</sequence>
<organism evidence="4">
    <name type="scientific">marine metagenome</name>
    <dbReference type="NCBI Taxonomy" id="408172"/>
    <lineage>
        <taxon>unclassified sequences</taxon>
        <taxon>metagenomes</taxon>
        <taxon>ecological metagenomes</taxon>
    </lineage>
</organism>
<evidence type="ECO:0000259" key="3">
    <source>
        <dbReference type="Pfam" id="PF00696"/>
    </source>
</evidence>
<name>A0A382XMC2_9ZZZZ</name>
<proteinExistence type="predicted"/>
<dbReference type="EMBL" id="UINC01168632">
    <property type="protein sequence ID" value="SVD71755.1"/>
    <property type="molecule type" value="Genomic_DNA"/>
</dbReference>
<gene>
    <name evidence="4" type="ORF">METZ01_LOCUS424609</name>
</gene>
<evidence type="ECO:0000313" key="4">
    <source>
        <dbReference type="EMBL" id="SVD71755.1"/>
    </source>
</evidence>
<dbReference type="GO" id="GO:0006526">
    <property type="term" value="P:L-arginine biosynthetic process"/>
    <property type="evidence" value="ECO:0007669"/>
    <property type="project" value="InterPro"/>
</dbReference>
<accession>A0A382XMC2</accession>
<dbReference type="GO" id="GO:0004042">
    <property type="term" value="F:L-glutamate N-acetyltransferase activity"/>
    <property type="evidence" value="ECO:0007669"/>
    <property type="project" value="InterPro"/>
</dbReference>
<reference evidence="4" key="1">
    <citation type="submission" date="2018-05" db="EMBL/GenBank/DDBJ databases">
        <authorList>
            <person name="Lanie J.A."/>
            <person name="Ng W.-L."/>
            <person name="Kazmierczak K.M."/>
            <person name="Andrzejewski T.M."/>
            <person name="Davidsen T.M."/>
            <person name="Wayne K.J."/>
            <person name="Tettelin H."/>
            <person name="Glass J.I."/>
            <person name="Rusch D."/>
            <person name="Podicherti R."/>
            <person name="Tsui H.-C.T."/>
            <person name="Winkler M.E."/>
        </authorList>
    </citation>
    <scope>NUCLEOTIDE SEQUENCE</scope>
</reference>
<feature type="domain" description="Aspartate/glutamate/uridylate kinase" evidence="3">
    <location>
        <begin position="28"/>
        <end position="181"/>
    </location>
</feature>
<evidence type="ECO:0000256" key="1">
    <source>
        <dbReference type="ARBA" id="ARBA00022679"/>
    </source>
</evidence>
<dbReference type="InterPro" id="IPR010167">
    <property type="entry name" value="NH2A_AcTrfase"/>
</dbReference>
<dbReference type="SUPFAM" id="SSF53633">
    <property type="entry name" value="Carbamate kinase-like"/>
    <property type="match status" value="1"/>
</dbReference>
<dbReference type="GO" id="GO:0005737">
    <property type="term" value="C:cytoplasm"/>
    <property type="evidence" value="ECO:0007669"/>
    <property type="project" value="InterPro"/>
</dbReference>
<keyword evidence="1" id="KW-0808">Transferase</keyword>
<dbReference type="InterPro" id="IPR001048">
    <property type="entry name" value="Asp/Glu/Uridylate_kinase"/>
</dbReference>
<dbReference type="PANTHER" id="PTHR30602">
    <property type="entry name" value="AMINO-ACID ACETYLTRANSFERASE"/>
    <property type="match status" value="1"/>
</dbReference>
<feature type="non-terminal residue" evidence="4">
    <location>
        <position position="191"/>
    </location>
</feature>
<dbReference type="PANTHER" id="PTHR30602:SF12">
    <property type="entry name" value="AMINO-ACID ACETYLTRANSFERASE NAGS1, CHLOROPLASTIC-RELATED"/>
    <property type="match status" value="1"/>
</dbReference>
<keyword evidence="2" id="KW-0012">Acyltransferase</keyword>
<dbReference type="AlphaFoldDB" id="A0A382XMC2"/>
<dbReference type="Pfam" id="PF00696">
    <property type="entry name" value="AA_kinase"/>
    <property type="match status" value="1"/>
</dbReference>
<dbReference type="Gene3D" id="3.40.1160.10">
    <property type="entry name" value="Acetylglutamate kinase-like"/>
    <property type="match status" value="1"/>
</dbReference>
<dbReference type="InterPro" id="IPR036393">
    <property type="entry name" value="AceGlu_kinase-like_sf"/>
</dbReference>